<feature type="transmembrane region" description="Helical" evidence="11">
    <location>
        <begin position="16"/>
        <end position="45"/>
    </location>
</feature>
<dbReference type="InterPro" id="IPR050083">
    <property type="entry name" value="HtpX_protease"/>
</dbReference>
<comment type="caution">
    <text evidence="13">The sequence shown here is derived from an EMBL/GenBank/DDBJ whole genome shotgun (WGS) entry which is preliminary data.</text>
</comment>
<protein>
    <submittedName>
        <fullName evidence="13">M48 family metallopeptidase</fullName>
    </submittedName>
</protein>
<evidence type="ECO:0000256" key="8">
    <source>
        <dbReference type="ARBA" id="ARBA00022989"/>
    </source>
</evidence>
<feature type="transmembrane region" description="Helical" evidence="11">
    <location>
        <begin position="224"/>
        <end position="245"/>
    </location>
</feature>
<evidence type="ECO:0000256" key="3">
    <source>
        <dbReference type="ARBA" id="ARBA00022670"/>
    </source>
</evidence>
<feature type="domain" description="Peptidase M48" evidence="12">
    <location>
        <begin position="107"/>
        <end position="334"/>
    </location>
</feature>
<evidence type="ECO:0000256" key="1">
    <source>
        <dbReference type="ARBA" id="ARBA00001947"/>
    </source>
</evidence>
<keyword evidence="14" id="KW-1185">Reference proteome</keyword>
<dbReference type="Pfam" id="PF01435">
    <property type="entry name" value="Peptidase_M48"/>
    <property type="match status" value="1"/>
</dbReference>
<keyword evidence="7" id="KW-0862">Zinc</keyword>
<gene>
    <name evidence="13" type="ORF">ACFQO0_05350</name>
</gene>
<evidence type="ECO:0000256" key="5">
    <source>
        <dbReference type="ARBA" id="ARBA00022723"/>
    </source>
</evidence>
<evidence type="ECO:0000256" key="6">
    <source>
        <dbReference type="ARBA" id="ARBA00022801"/>
    </source>
</evidence>
<keyword evidence="6" id="KW-0378">Hydrolase</keyword>
<keyword evidence="3" id="KW-0645">Protease</keyword>
<evidence type="ECO:0000256" key="11">
    <source>
        <dbReference type="SAM" id="Phobius"/>
    </source>
</evidence>
<evidence type="ECO:0000256" key="2">
    <source>
        <dbReference type="ARBA" id="ARBA00022475"/>
    </source>
</evidence>
<evidence type="ECO:0000313" key="14">
    <source>
        <dbReference type="Proteomes" id="UP001596379"/>
    </source>
</evidence>
<dbReference type="PANTHER" id="PTHR43221">
    <property type="entry name" value="PROTEASE HTPX"/>
    <property type="match status" value="1"/>
</dbReference>
<evidence type="ECO:0000259" key="12">
    <source>
        <dbReference type="Pfam" id="PF01435"/>
    </source>
</evidence>
<dbReference type="InterPro" id="IPR001915">
    <property type="entry name" value="Peptidase_M48"/>
</dbReference>
<accession>A0ABW2J3Y3</accession>
<keyword evidence="8 11" id="KW-1133">Transmembrane helix</keyword>
<proteinExistence type="predicted"/>
<dbReference type="PANTHER" id="PTHR43221:SF2">
    <property type="entry name" value="PROTEASE HTPX HOMOLOG"/>
    <property type="match status" value="1"/>
</dbReference>
<keyword evidence="4 11" id="KW-0812">Transmembrane</keyword>
<keyword evidence="5" id="KW-0479">Metal-binding</keyword>
<evidence type="ECO:0000256" key="10">
    <source>
        <dbReference type="ARBA" id="ARBA00023136"/>
    </source>
</evidence>
<keyword evidence="9" id="KW-0482">Metalloprotease</keyword>
<evidence type="ECO:0000313" key="13">
    <source>
        <dbReference type="EMBL" id="MFC7297853.1"/>
    </source>
</evidence>
<comment type="cofactor">
    <cofactor evidence="1">
        <name>Zn(2+)</name>
        <dbReference type="ChEBI" id="CHEBI:29105"/>
    </cofactor>
</comment>
<sequence>MNFFEQQDHARRQTRVLLLLFALAVIAIVLAVNFAMALICIYAQGGSFSGHHDYPRGFFATNTLITLILIGGGTLLEMFNLRDGGDAIARMAGARMVALNTRDTFERRLLNVVEEMALASGIACPKVYLMDREDSINAFAAGYNPNEAVIVMTRGSLDRLTRDELQGVVGHEFSHILNGDMRLNIRLVGVLFGIQMFADFGRQIMESGVLATEEDTLSKRRTPLHVILFVVGATLFAIGYIGLFFGRIIKSAVSRHREFLADASAIQFTRNPDGLGNALRKIGGLMQTGRAVSQIQHRNAEQLSHFFLTAVRPGLLEGLFATHPSLFERLHRIYGRNMDMLDAPSIRKSDVAASQTMRADIAYAATPFVDAVANADAISADIVAVARQAYGGSTLVKIRLCTQIDQAVHNPYVAPLLVYALLLDSAQENSPQHQYLIEHLPGQAAQVMQLATAIKSLPVNARLPLLDLMMPALRQLPMVDRDAMLAHIERMIASDRHVSLSEFVLQTVLVRRLAAQANRAVRVKYSSVTELKQECHILFSLVAHVAAPLLKQPATSLLMRAADFSPHLFLSEKDLIGIAELSYGRIKIALDKTNQLAPLANPALIKSLLAIAGEQSPLPLPLADLLRAICAAIEAPMPPVVAAVYTASGWSDASLS</sequence>
<feature type="transmembrane region" description="Helical" evidence="11">
    <location>
        <begin position="57"/>
        <end position="76"/>
    </location>
</feature>
<organism evidence="13 14">
    <name type="scientific">Herminiimonas aquatilis</name>
    <dbReference type="NCBI Taxonomy" id="345342"/>
    <lineage>
        <taxon>Bacteria</taxon>
        <taxon>Pseudomonadati</taxon>
        <taxon>Pseudomonadota</taxon>
        <taxon>Betaproteobacteria</taxon>
        <taxon>Burkholderiales</taxon>
        <taxon>Oxalobacteraceae</taxon>
        <taxon>Herminiimonas</taxon>
    </lineage>
</organism>
<evidence type="ECO:0000256" key="9">
    <source>
        <dbReference type="ARBA" id="ARBA00023049"/>
    </source>
</evidence>
<evidence type="ECO:0000256" key="4">
    <source>
        <dbReference type="ARBA" id="ARBA00022692"/>
    </source>
</evidence>
<dbReference type="RefSeq" id="WP_382232977.1">
    <property type="nucleotide sequence ID" value="NZ_JBHTCC010000001.1"/>
</dbReference>
<keyword evidence="10 11" id="KW-0472">Membrane</keyword>
<reference evidence="14" key="1">
    <citation type="journal article" date="2019" name="Int. J. Syst. Evol. Microbiol.">
        <title>The Global Catalogue of Microorganisms (GCM) 10K type strain sequencing project: providing services to taxonomists for standard genome sequencing and annotation.</title>
        <authorList>
            <consortium name="The Broad Institute Genomics Platform"/>
            <consortium name="The Broad Institute Genome Sequencing Center for Infectious Disease"/>
            <person name="Wu L."/>
            <person name="Ma J."/>
        </authorList>
    </citation>
    <scope>NUCLEOTIDE SEQUENCE [LARGE SCALE GENOMIC DNA]</scope>
    <source>
        <strain evidence="14">CCUG 36956</strain>
    </source>
</reference>
<keyword evidence="2" id="KW-1003">Cell membrane</keyword>
<dbReference type="CDD" id="cd07340">
    <property type="entry name" value="M48B_Htpx_like"/>
    <property type="match status" value="1"/>
</dbReference>
<evidence type="ECO:0000256" key="7">
    <source>
        <dbReference type="ARBA" id="ARBA00022833"/>
    </source>
</evidence>
<dbReference type="Proteomes" id="UP001596379">
    <property type="component" value="Unassembled WGS sequence"/>
</dbReference>
<name>A0ABW2J3Y3_9BURK</name>
<dbReference type="Gene3D" id="3.30.2010.10">
    <property type="entry name" value="Metalloproteases ('zincins'), catalytic domain"/>
    <property type="match status" value="1"/>
</dbReference>
<dbReference type="EMBL" id="JBHTCC010000001">
    <property type="protein sequence ID" value="MFC7297853.1"/>
    <property type="molecule type" value="Genomic_DNA"/>
</dbReference>